<keyword evidence="1" id="KW-0472">Membrane</keyword>
<organism evidence="2">
    <name type="scientific">uncultured Microcoleus sp</name>
    <dbReference type="NCBI Taxonomy" id="259945"/>
    <lineage>
        <taxon>Bacteria</taxon>
        <taxon>Bacillati</taxon>
        <taxon>Cyanobacteriota</taxon>
        <taxon>Cyanophyceae</taxon>
        <taxon>Oscillatoriophycideae</taxon>
        <taxon>Oscillatoriales</taxon>
        <taxon>Microcoleaceae</taxon>
        <taxon>Microcoleus</taxon>
        <taxon>environmental samples</taxon>
    </lineage>
</organism>
<keyword evidence="1" id="KW-1133">Transmembrane helix</keyword>
<keyword evidence="1" id="KW-0812">Transmembrane</keyword>
<feature type="transmembrane region" description="Helical" evidence="1">
    <location>
        <begin position="6"/>
        <end position="25"/>
    </location>
</feature>
<evidence type="ECO:0000256" key="1">
    <source>
        <dbReference type="SAM" id="Phobius"/>
    </source>
</evidence>
<reference evidence="2" key="1">
    <citation type="submission" date="2020-02" db="EMBL/GenBank/DDBJ databases">
        <authorList>
            <person name="Meier V. D."/>
        </authorList>
    </citation>
    <scope>NUCLEOTIDE SEQUENCE</scope>
    <source>
        <strain evidence="2">AVDCRST_MAG84</strain>
    </source>
</reference>
<evidence type="ECO:0000313" key="2">
    <source>
        <dbReference type="EMBL" id="CAA9382222.1"/>
    </source>
</evidence>
<dbReference type="AlphaFoldDB" id="A0A6J4NAL2"/>
<protein>
    <submittedName>
        <fullName evidence="2">Uncharacterized protein</fullName>
    </submittedName>
</protein>
<name>A0A6J4NAL2_9CYAN</name>
<dbReference type="EMBL" id="CADCTZ010001153">
    <property type="protein sequence ID" value="CAA9382222.1"/>
    <property type="molecule type" value="Genomic_DNA"/>
</dbReference>
<proteinExistence type="predicted"/>
<gene>
    <name evidence="2" type="ORF">AVDCRST_MAG84-5151</name>
</gene>
<sequence length="41" mass="4543">MCLMSRTSTVTFPSCGVVILILAFWQATILRKNVLTADERG</sequence>
<accession>A0A6J4NAL2</accession>